<organism evidence="1">
    <name type="scientific">marine sediment metagenome</name>
    <dbReference type="NCBI Taxonomy" id="412755"/>
    <lineage>
        <taxon>unclassified sequences</taxon>
        <taxon>metagenomes</taxon>
        <taxon>ecological metagenomes</taxon>
    </lineage>
</organism>
<gene>
    <name evidence="1" type="ORF">S03H2_08974</name>
</gene>
<evidence type="ECO:0000313" key="1">
    <source>
        <dbReference type="EMBL" id="GAH20703.1"/>
    </source>
</evidence>
<accession>X1FIU4</accession>
<protein>
    <submittedName>
        <fullName evidence="1">Uncharacterized protein</fullName>
    </submittedName>
</protein>
<proteinExistence type="predicted"/>
<name>X1FIU4_9ZZZZ</name>
<sequence>MAETLELDCFPFSREAIEALKGKLRGIMTPREITQRMSDAAGKAYLMKKRLITSDIIA</sequence>
<reference evidence="1" key="1">
    <citation type="journal article" date="2014" name="Front. Microbiol.">
        <title>High frequency of phylogenetically diverse reductive dehalogenase-homologous genes in deep subseafloor sedimentary metagenomes.</title>
        <authorList>
            <person name="Kawai M."/>
            <person name="Futagami T."/>
            <person name="Toyoda A."/>
            <person name="Takaki Y."/>
            <person name="Nishi S."/>
            <person name="Hori S."/>
            <person name="Arai W."/>
            <person name="Tsubouchi T."/>
            <person name="Morono Y."/>
            <person name="Uchiyama I."/>
            <person name="Ito T."/>
            <person name="Fujiyama A."/>
            <person name="Inagaki F."/>
            <person name="Takami H."/>
        </authorList>
    </citation>
    <scope>NUCLEOTIDE SEQUENCE</scope>
    <source>
        <strain evidence="1">Expedition CK06-06</strain>
    </source>
</reference>
<dbReference type="EMBL" id="BARU01004462">
    <property type="protein sequence ID" value="GAH20703.1"/>
    <property type="molecule type" value="Genomic_DNA"/>
</dbReference>
<dbReference type="AlphaFoldDB" id="X1FIU4"/>
<comment type="caution">
    <text evidence="1">The sequence shown here is derived from an EMBL/GenBank/DDBJ whole genome shotgun (WGS) entry which is preliminary data.</text>
</comment>